<accession>A0A8T1VXJ3</accession>
<dbReference type="GO" id="GO:0016301">
    <property type="term" value="F:kinase activity"/>
    <property type="evidence" value="ECO:0007669"/>
    <property type="project" value="UniProtKB-KW"/>
</dbReference>
<evidence type="ECO:0000313" key="1">
    <source>
        <dbReference type="EMBL" id="KAG7384673.1"/>
    </source>
</evidence>
<reference evidence="1" key="1">
    <citation type="submission" date="2021-02" db="EMBL/GenBank/DDBJ databases">
        <authorList>
            <person name="Palmer J.M."/>
        </authorList>
    </citation>
    <scope>NUCLEOTIDE SEQUENCE</scope>
    <source>
        <strain evidence="1">SCRP23</strain>
    </source>
</reference>
<gene>
    <name evidence="1" type="primary">LRRK2_14</name>
    <name evidence="1" type="ORF">PHYBOEH_009347</name>
</gene>
<name>A0A8T1VXJ3_9STRA</name>
<dbReference type="AlphaFoldDB" id="A0A8T1VXJ3"/>
<keyword evidence="1" id="KW-0808">Transferase</keyword>
<keyword evidence="2" id="KW-1185">Reference proteome</keyword>
<proteinExistence type="predicted"/>
<sequence length="271" mass="31116">MHAGVAVAAAPVRTSAPCASQRLLVSPQLRVLSSARLRCVQGLYSSSRSLVSRLEGLYGFLYEDEPLESDESDSWELLAVVSRRRHQETAFKSLLEQLQELLQLPEESFKSGALKSAEDTLQMLLQAPRQSREVHWMHLQIDALLKGDADNKGWQESWQEDYREQIQCFEEFLESSDKLRQELARMDTSDTMELVMALQYERRKLSDANDTKEFMPEEQELLDHAISKISRIGKVEVATVPEWFVPRYELVNATKVELFCVPACLFVWSRC</sequence>
<dbReference type="EMBL" id="JAGDFL010000587">
    <property type="protein sequence ID" value="KAG7384673.1"/>
    <property type="molecule type" value="Genomic_DNA"/>
</dbReference>
<keyword evidence="1" id="KW-0418">Kinase</keyword>
<dbReference type="Proteomes" id="UP000693981">
    <property type="component" value="Unassembled WGS sequence"/>
</dbReference>
<protein>
    <submittedName>
        <fullName evidence="1">Leucine-rich repeat serine/threonine-protein kinase 2</fullName>
    </submittedName>
</protein>
<organism evidence="1 2">
    <name type="scientific">Phytophthora boehmeriae</name>
    <dbReference type="NCBI Taxonomy" id="109152"/>
    <lineage>
        <taxon>Eukaryota</taxon>
        <taxon>Sar</taxon>
        <taxon>Stramenopiles</taxon>
        <taxon>Oomycota</taxon>
        <taxon>Peronosporomycetes</taxon>
        <taxon>Peronosporales</taxon>
        <taxon>Peronosporaceae</taxon>
        <taxon>Phytophthora</taxon>
    </lineage>
</organism>
<comment type="caution">
    <text evidence="1">The sequence shown here is derived from an EMBL/GenBank/DDBJ whole genome shotgun (WGS) entry which is preliminary data.</text>
</comment>
<evidence type="ECO:0000313" key="2">
    <source>
        <dbReference type="Proteomes" id="UP000693981"/>
    </source>
</evidence>
<dbReference type="OrthoDB" id="129816at2759"/>